<feature type="domain" description="DUF1254" evidence="3">
    <location>
        <begin position="50"/>
        <end position="158"/>
    </location>
</feature>
<dbReference type="PANTHER" id="PTHR36509:SF2">
    <property type="entry name" value="BLL3101 PROTEIN"/>
    <property type="match status" value="1"/>
</dbReference>
<evidence type="ECO:0008006" key="6">
    <source>
        <dbReference type="Google" id="ProtNLM"/>
    </source>
</evidence>
<dbReference type="OrthoDB" id="9777345at2"/>
<dbReference type="RefSeq" id="WP_085824795.1">
    <property type="nucleotide sequence ID" value="NZ_FWFP01000018.1"/>
</dbReference>
<dbReference type="InterPro" id="IPR010621">
    <property type="entry name" value="DUF1214"/>
</dbReference>
<feature type="chain" id="PRO_5012959549" description="DUF1214 domain-containing protein" evidence="1">
    <location>
        <begin position="19"/>
        <end position="336"/>
    </location>
</feature>
<dbReference type="Proteomes" id="UP000193778">
    <property type="component" value="Unassembled WGS sequence"/>
</dbReference>
<dbReference type="Pfam" id="PF06742">
    <property type="entry name" value="DUF1214"/>
    <property type="match status" value="1"/>
</dbReference>
<feature type="signal peptide" evidence="1">
    <location>
        <begin position="1"/>
        <end position="18"/>
    </location>
</feature>
<dbReference type="Gene3D" id="2.60.40.1610">
    <property type="entry name" value="Domain of unknown function DUF1254"/>
    <property type="match status" value="1"/>
</dbReference>
<feature type="domain" description="DUF1214" evidence="2">
    <location>
        <begin position="226"/>
        <end position="319"/>
    </location>
</feature>
<organism evidence="4 5">
    <name type="scientific">Ruegeria meonggei</name>
    <dbReference type="NCBI Taxonomy" id="1446476"/>
    <lineage>
        <taxon>Bacteria</taxon>
        <taxon>Pseudomonadati</taxon>
        <taxon>Pseudomonadota</taxon>
        <taxon>Alphaproteobacteria</taxon>
        <taxon>Rhodobacterales</taxon>
        <taxon>Roseobacteraceae</taxon>
        <taxon>Ruegeria</taxon>
    </lineage>
</organism>
<proteinExistence type="predicted"/>
<evidence type="ECO:0000259" key="3">
    <source>
        <dbReference type="Pfam" id="PF06863"/>
    </source>
</evidence>
<evidence type="ECO:0000259" key="2">
    <source>
        <dbReference type="Pfam" id="PF06742"/>
    </source>
</evidence>
<dbReference type="SUPFAM" id="SSF160935">
    <property type="entry name" value="VPA0735-like"/>
    <property type="match status" value="1"/>
</dbReference>
<dbReference type="Pfam" id="PF06863">
    <property type="entry name" value="DUF1254"/>
    <property type="match status" value="1"/>
</dbReference>
<reference evidence="5" key="1">
    <citation type="submission" date="2017-03" db="EMBL/GenBank/DDBJ databases">
        <authorList>
            <person name="Rodrigo-Torres L."/>
            <person name="Arahal R.D."/>
            <person name="Lucena T."/>
        </authorList>
    </citation>
    <scope>NUCLEOTIDE SEQUENCE [LARGE SCALE GENOMIC DNA]</scope>
    <source>
        <strain evidence="5">CECT 8411</strain>
    </source>
</reference>
<dbReference type="AlphaFoldDB" id="A0A1X7ACH1"/>
<name>A0A1X7ACH1_9RHOB</name>
<dbReference type="EMBL" id="FWFP01000018">
    <property type="protein sequence ID" value="SLN76260.1"/>
    <property type="molecule type" value="Genomic_DNA"/>
</dbReference>
<evidence type="ECO:0000313" key="5">
    <source>
        <dbReference type="Proteomes" id="UP000193778"/>
    </source>
</evidence>
<sequence length="336" mass="36361">MKILFLTVALTLPTGVWAEDVVDVNVDNLVRAETDHMFRTNMNNLGSAVGELGHMREATTPDNQPVIRMNQDTLYSAVLLDLSEPVEVTLPEADGRYISMHVINQDHFMYAEATPGSYLITKEDLGTPFGFIAFRTFADVTDPDDIAAARVAQDQIVVSGGGTGPFDAPSWNTEQLAVARQAISDLSLLGIDTSRAFGRTKEDVDPVQFLVGALSGWGGLPPEAAIYLLSAVDKNDGETPHTVTVKDVPVRAFWSVTVYNGEGFLAANDLGVNSYNGYTAEAADDGSVTLHFGGCEDGRVNCLPITPGWNYAVRLYEPEDAILSGRWSFPTVEPIN</sequence>
<protein>
    <recommendedName>
        <fullName evidence="6">DUF1214 domain-containing protein</fullName>
    </recommendedName>
</protein>
<accession>A0A1X7ACH1</accession>
<dbReference type="PANTHER" id="PTHR36509">
    <property type="entry name" value="BLL3101 PROTEIN"/>
    <property type="match status" value="1"/>
</dbReference>
<evidence type="ECO:0000256" key="1">
    <source>
        <dbReference type="SAM" id="SignalP"/>
    </source>
</evidence>
<keyword evidence="1" id="KW-0732">Signal</keyword>
<dbReference type="Gene3D" id="2.60.120.600">
    <property type="entry name" value="Domain of unknown function DUF1214, C-terminal domain"/>
    <property type="match status" value="1"/>
</dbReference>
<dbReference type="InterPro" id="IPR010679">
    <property type="entry name" value="DUF1254"/>
</dbReference>
<gene>
    <name evidence="4" type="ORF">RUM8411_04365</name>
</gene>
<dbReference type="InterPro" id="IPR037049">
    <property type="entry name" value="DUF1214_C_sf"/>
</dbReference>
<evidence type="ECO:0000313" key="4">
    <source>
        <dbReference type="EMBL" id="SLN76260.1"/>
    </source>
</evidence>
<dbReference type="InterPro" id="IPR037050">
    <property type="entry name" value="DUF1254_sf"/>
</dbReference>
<keyword evidence="5" id="KW-1185">Reference proteome</keyword>